<feature type="compositionally biased region" description="Polar residues" evidence="12">
    <location>
        <begin position="844"/>
        <end position="853"/>
    </location>
</feature>
<keyword evidence="4 11" id="KW-0479">Metal-binding</keyword>
<dbReference type="GeneID" id="18255718"/>
<dbReference type="InterPro" id="IPR049948">
    <property type="entry name" value="Cu_Am_ox_TPQ-bd"/>
</dbReference>
<dbReference type="Gene3D" id="2.70.98.20">
    <property type="entry name" value="Copper amine oxidase, catalytic domain"/>
    <property type="match status" value="1"/>
</dbReference>
<dbReference type="PROSITE" id="PS01164">
    <property type="entry name" value="COPPER_AMINE_OXID_1"/>
    <property type="match status" value="1"/>
</dbReference>
<evidence type="ECO:0000256" key="8">
    <source>
        <dbReference type="ARBA" id="ARBA00023157"/>
    </source>
</evidence>
<feature type="compositionally biased region" description="Polar residues" evidence="12">
    <location>
        <begin position="1012"/>
        <end position="1022"/>
    </location>
</feature>
<keyword evidence="5 9" id="KW-0801">TPQ</keyword>
<gene>
    <name evidence="14" type="ORF">CTHT_0016800</name>
</gene>
<keyword evidence="7 11" id="KW-0186">Copper</keyword>
<dbReference type="PANTHER" id="PTHR10638:SF33">
    <property type="entry name" value="AMINE OXIDASE"/>
    <property type="match status" value="1"/>
</dbReference>
<dbReference type="STRING" id="759272.G0S2D0"/>
<dbReference type="HOGENOM" id="CLU_274849_0_0_1"/>
<dbReference type="Pfam" id="PF01179">
    <property type="entry name" value="Cu_amine_oxid"/>
    <property type="match status" value="1"/>
</dbReference>
<dbReference type="SUPFAM" id="SSF49998">
    <property type="entry name" value="Amine oxidase catalytic domain"/>
    <property type="match status" value="1"/>
</dbReference>
<dbReference type="KEGG" id="cthr:CTHT_0016800"/>
<protein>
    <recommendedName>
        <fullName evidence="11">Amine oxidase</fullName>
        <ecNumber evidence="11">1.4.3.-</ecNumber>
    </recommendedName>
</protein>
<evidence type="ECO:0000256" key="6">
    <source>
        <dbReference type="ARBA" id="ARBA00023002"/>
    </source>
</evidence>
<evidence type="ECO:0000256" key="3">
    <source>
        <dbReference type="ARBA" id="ARBA00011738"/>
    </source>
</evidence>
<dbReference type="InterPro" id="IPR000269">
    <property type="entry name" value="Cu_amine_oxidase"/>
</dbReference>
<dbReference type="Proteomes" id="UP000008066">
    <property type="component" value="Unassembled WGS sequence"/>
</dbReference>
<dbReference type="PANTHER" id="PTHR10638">
    <property type="entry name" value="COPPER AMINE OXIDASE"/>
    <property type="match status" value="1"/>
</dbReference>
<evidence type="ECO:0000313" key="14">
    <source>
        <dbReference type="EMBL" id="EGS22163.1"/>
    </source>
</evidence>
<proteinExistence type="inferred from homology"/>
<evidence type="ECO:0000256" key="4">
    <source>
        <dbReference type="ARBA" id="ARBA00022723"/>
    </source>
</evidence>
<feature type="region of interest" description="Disordered" evidence="12">
    <location>
        <begin position="1137"/>
        <end position="1164"/>
    </location>
</feature>
<dbReference type="EC" id="1.4.3.-" evidence="11"/>
<evidence type="ECO:0000256" key="11">
    <source>
        <dbReference type="RuleBase" id="RU000672"/>
    </source>
</evidence>
<feature type="domain" description="Copper amine oxidase catalytic" evidence="13">
    <location>
        <begin position="264"/>
        <end position="671"/>
    </location>
</feature>
<feature type="compositionally biased region" description="Acidic residues" evidence="12">
    <location>
        <begin position="945"/>
        <end position="956"/>
    </location>
</feature>
<evidence type="ECO:0000256" key="10">
    <source>
        <dbReference type="PIRSR" id="PIRSR600269-51"/>
    </source>
</evidence>
<reference evidence="14 15" key="1">
    <citation type="journal article" date="2011" name="Cell">
        <title>Insight into structure and assembly of the nuclear pore complex by utilizing the genome of a eukaryotic thermophile.</title>
        <authorList>
            <person name="Amlacher S."/>
            <person name="Sarges P."/>
            <person name="Flemming D."/>
            <person name="van Noort V."/>
            <person name="Kunze R."/>
            <person name="Devos D.P."/>
            <person name="Arumugam M."/>
            <person name="Bork P."/>
            <person name="Hurt E."/>
        </authorList>
    </citation>
    <scope>NUCLEOTIDE SEQUENCE [LARGE SCALE GENOMIC DNA]</scope>
    <source>
        <strain evidence="15">DSM 1495 / CBS 144.50 / IMI 039719</strain>
    </source>
</reference>
<feature type="compositionally biased region" description="Low complexity" evidence="12">
    <location>
        <begin position="833"/>
        <end position="843"/>
    </location>
</feature>
<feature type="compositionally biased region" description="Polar residues" evidence="12">
    <location>
        <begin position="882"/>
        <end position="891"/>
    </location>
</feature>
<comment type="PTM">
    <text evidence="10 11">Topaquinone (TPQ) is generated by copper-dependent autoxidation of a specific tyrosyl residue.</text>
</comment>
<keyword evidence="15" id="KW-1185">Reference proteome</keyword>
<feature type="region of interest" description="Disordered" evidence="12">
    <location>
        <begin position="1063"/>
        <end position="1119"/>
    </location>
</feature>
<dbReference type="RefSeq" id="XP_006692182.1">
    <property type="nucleotide sequence ID" value="XM_006692119.1"/>
</dbReference>
<feature type="compositionally biased region" description="Basic and acidic residues" evidence="12">
    <location>
        <begin position="1142"/>
        <end position="1158"/>
    </location>
</feature>
<comment type="similarity">
    <text evidence="2 11">Belongs to the copper/topaquinone oxidase family.</text>
</comment>
<feature type="region of interest" description="Disordered" evidence="12">
    <location>
        <begin position="1"/>
        <end position="26"/>
    </location>
</feature>
<evidence type="ECO:0000256" key="5">
    <source>
        <dbReference type="ARBA" id="ARBA00022772"/>
    </source>
</evidence>
<comment type="cofactor">
    <cofactor evidence="1">
        <name>Cu cation</name>
        <dbReference type="ChEBI" id="CHEBI:23378"/>
    </cofactor>
</comment>
<dbReference type="FunFam" id="2.70.98.20:FF:000001">
    <property type="entry name" value="Amine oxidase"/>
    <property type="match status" value="1"/>
</dbReference>
<sequence length="1164" mass="126226">MSESSESIAAAAPSSTPSHESSFPRTHPLGPLSVQEIIDSANLVRGCWPSNVTLRFKVITLFEPAKAELAPYLIAEREGKRPTPIDRRALVVYYFKGTHDVHEAIVNLTQRKVESNVKLGPFTHPNGDAEEIIAVEKAALSHPEVQQYIAKLKLPPGTVVVSDPWIYGSDGIKEGKFYDDKRLMHCFLYMRDPQNPNEPDSCHYAFPLPICPVVDPVTLEVIRIDMLPTGLDETIKPLSPWQPVPPNEYIPEAQTLRTDLKPLRVVQPEGASFTVEPFSELGRTIRWQKWDFKVGFNQREGVVLYDVHYDNRPLFYRLSLSEMSIPYADPRHPFHRKAAFDLGDAGAGIMANNLQLGCDCLGSIYYLDAVLADSDGKPVHQPNVICIHEQDAGILWKHTNYRTNRAVVVRNRELVVQMIITVSNYEYILAFIFNTAGDLTYEARATGILSTQPVDVDLSHTPHPFGTVVHPGVLAGHHQHFFSLRIDPMIAGHGNTVVYDEAHPLPRDEKLNPHGVGYTVTQTKITTTGGFDLDPSKNRTFKIVNPSVTNPVNGAAVGYKLQIPPMQPILADKDSFHYKRAEFADHSVYVTRYRERELYPGGWYTNQSRGGQGVRSWAERRESLEEGKDPVVWVQFGINHIPRVEDFPVMPAETIRVVMRPVNFFERNPALDVPPGRQEVNCSVQLNGTSERTGLEGGMQRLDVREGEEKKGCCDKSGSSTPSHHETFSPLLAPQQPSSQTTMTSTITGPGSGPGTPSEVPGTPLSTTPSLASAISTTAIKEGHHGTILHRDNERAIRLGWLESLDAFSGPGLRRTANTSAGAAGQQKHARTSSEASTPTSSSHIPASPTTSGVAAGFTGQGYQPGHYYYFDSLGQPRAVTQVSTIGTASETETDRSGKSQSLADDDDGEDILASTDSHSVSASADTGVGGRGSIAVSASGAGTEEGDGDNDDLVEVGEGAGSTLSGPVCNRHVQQQGQQYQEGMRYPGTAADAARAWAERAGLRSGDAASESPQHPSTSSGREIGSVQRGSDREHGTLESASDPILRERHSALMVDGIAVESGTHSHGSRSSSSRSHSHGVSPLVDDGEFVDTSLRGPVPVEGDKQEEQGENVAATTSSPTMARVIGGIELEEISTGAERGGGREPGRADVMTERTRRCCGGD</sequence>
<dbReference type="InterPro" id="IPR015798">
    <property type="entry name" value="Cu_amine_oxidase_C"/>
</dbReference>
<keyword evidence="6 11" id="KW-0560">Oxidoreductase</keyword>
<keyword evidence="8" id="KW-1015">Disulfide bond</keyword>
<dbReference type="eggNOG" id="KOG1186">
    <property type="taxonomic scope" value="Eukaryota"/>
</dbReference>
<evidence type="ECO:0000256" key="12">
    <source>
        <dbReference type="SAM" id="MobiDB-lite"/>
    </source>
</evidence>
<dbReference type="InterPro" id="IPR016182">
    <property type="entry name" value="Cu_amine_oxidase_N-reg"/>
</dbReference>
<dbReference type="SUPFAM" id="SSF54416">
    <property type="entry name" value="Amine oxidase N-terminal region"/>
    <property type="match status" value="2"/>
</dbReference>
<comment type="cofactor">
    <cofactor evidence="11">
        <name>Cu cation</name>
        <dbReference type="ChEBI" id="CHEBI:23378"/>
    </cofactor>
    <text evidence="11">Contains 1 topaquinone per subunit.</text>
</comment>
<evidence type="ECO:0000256" key="2">
    <source>
        <dbReference type="ARBA" id="ARBA00007983"/>
    </source>
</evidence>
<feature type="compositionally biased region" description="Low complexity" evidence="12">
    <location>
        <begin position="1063"/>
        <end position="1083"/>
    </location>
</feature>
<name>G0S2D0_CHATD</name>
<feature type="region of interest" description="Disordered" evidence="12">
    <location>
        <begin position="687"/>
        <end position="770"/>
    </location>
</feature>
<feature type="compositionally biased region" description="Low complexity" evidence="12">
    <location>
        <begin position="734"/>
        <end position="764"/>
    </location>
</feature>
<comment type="subunit">
    <text evidence="3">Homodimer.</text>
</comment>
<dbReference type="InterPro" id="IPR036460">
    <property type="entry name" value="Cu_amine_oxidase_C_sf"/>
</dbReference>
<dbReference type="GO" id="GO:0048038">
    <property type="term" value="F:quinone binding"/>
    <property type="evidence" value="ECO:0007669"/>
    <property type="project" value="InterPro"/>
</dbReference>
<dbReference type="AlphaFoldDB" id="G0S2D0"/>
<dbReference type="GO" id="GO:0008131">
    <property type="term" value="F:primary methylamine oxidase activity"/>
    <property type="evidence" value="ECO:0007669"/>
    <property type="project" value="InterPro"/>
</dbReference>
<evidence type="ECO:0000313" key="15">
    <source>
        <dbReference type="Proteomes" id="UP000008066"/>
    </source>
</evidence>
<feature type="compositionally biased region" description="Polar residues" evidence="12">
    <location>
        <begin position="915"/>
        <end position="925"/>
    </location>
</feature>
<feature type="modified residue" description="2',4',5'-topaquinone" evidence="10">
    <location>
        <position position="425"/>
    </location>
</feature>
<evidence type="ECO:0000256" key="7">
    <source>
        <dbReference type="ARBA" id="ARBA00023008"/>
    </source>
</evidence>
<feature type="active site" description="Proton acceptor" evidence="9">
    <location>
        <position position="341"/>
    </location>
</feature>
<dbReference type="GO" id="GO:0005507">
    <property type="term" value="F:copper ion binding"/>
    <property type="evidence" value="ECO:0007669"/>
    <property type="project" value="InterPro"/>
</dbReference>
<feature type="region of interest" description="Disordered" evidence="12">
    <location>
        <begin position="882"/>
        <end position="969"/>
    </location>
</feature>
<evidence type="ECO:0000256" key="1">
    <source>
        <dbReference type="ARBA" id="ARBA00001935"/>
    </source>
</evidence>
<dbReference type="GO" id="GO:0009308">
    <property type="term" value="P:amine metabolic process"/>
    <property type="evidence" value="ECO:0007669"/>
    <property type="project" value="UniProtKB-UniRule"/>
</dbReference>
<dbReference type="EMBL" id="GL988040">
    <property type="protein sequence ID" value="EGS22163.1"/>
    <property type="molecule type" value="Genomic_DNA"/>
</dbReference>
<accession>G0S2D0</accession>
<feature type="compositionally biased region" description="Low complexity" evidence="12">
    <location>
        <begin position="1"/>
        <end position="24"/>
    </location>
</feature>
<organism evidence="15">
    <name type="scientific">Chaetomium thermophilum (strain DSM 1495 / CBS 144.50 / IMI 039719)</name>
    <name type="common">Thermochaetoides thermophila</name>
    <dbReference type="NCBI Taxonomy" id="759272"/>
    <lineage>
        <taxon>Eukaryota</taxon>
        <taxon>Fungi</taxon>
        <taxon>Dikarya</taxon>
        <taxon>Ascomycota</taxon>
        <taxon>Pezizomycotina</taxon>
        <taxon>Sordariomycetes</taxon>
        <taxon>Sordariomycetidae</taxon>
        <taxon>Sordariales</taxon>
        <taxon>Chaetomiaceae</taxon>
        <taxon>Thermochaetoides</taxon>
    </lineage>
</organism>
<feature type="region of interest" description="Disordered" evidence="12">
    <location>
        <begin position="999"/>
        <end position="1048"/>
    </location>
</feature>
<dbReference type="Gene3D" id="3.10.450.40">
    <property type="match status" value="2"/>
</dbReference>
<feature type="active site" description="Schiff-base intermediate with substrate; via topaquinone" evidence="9">
    <location>
        <position position="425"/>
    </location>
</feature>
<feature type="compositionally biased region" description="Basic and acidic residues" evidence="12">
    <location>
        <begin position="702"/>
        <end position="714"/>
    </location>
</feature>
<dbReference type="OrthoDB" id="5379943at2759"/>
<feature type="region of interest" description="Disordered" evidence="12">
    <location>
        <begin position="808"/>
        <end position="858"/>
    </location>
</feature>
<evidence type="ECO:0000259" key="13">
    <source>
        <dbReference type="Pfam" id="PF01179"/>
    </source>
</evidence>
<evidence type="ECO:0000256" key="9">
    <source>
        <dbReference type="PIRSR" id="PIRSR600269-50"/>
    </source>
</evidence>